<dbReference type="InterPro" id="IPR003736">
    <property type="entry name" value="PAAI_dom"/>
</dbReference>
<reference evidence="10 11" key="1">
    <citation type="journal article" date="2013" name="Genome Biol.">
        <title>The genome sequence of the most widely cultivated cacao type and its use to identify candidate genes regulating pod color.</title>
        <authorList>
            <person name="Motamayor J.C."/>
            <person name="Mockaitis K."/>
            <person name="Schmutz J."/>
            <person name="Haiminen N."/>
            <person name="Iii D.L."/>
            <person name="Cornejo O."/>
            <person name="Findley S.D."/>
            <person name="Zheng P."/>
            <person name="Utro F."/>
            <person name="Royaert S."/>
            <person name="Saski C."/>
            <person name="Jenkins J."/>
            <person name="Podicheti R."/>
            <person name="Zhao M."/>
            <person name="Scheffler B.E."/>
            <person name="Stack J.C."/>
            <person name="Feltus F.A."/>
            <person name="Mustiga G.M."/>
            <person name="Amores F."/>
            <person name="Phillips W."/>
            <person name="Marelli J.P."/>
            <person name="May G.D."/>
            <person name="Shapiro H."/>
            <person name="Ma J."/>
            <person name="Bustamante C.D."/>
            <person name="Schnell R.J."/>
            <person name="Main D."/>
            <person name="Gilbert D."/>
            <person name="Parida L."/>
            <person name="Kuhn D.N."/>
        </authorList>
    </citation>
    <scope>NUCLEOTIDE SEQUENCE [LARGE SCALE GENOMIC DNA]</scope>
    <source>
        <strain evidence="11">cv. Matina 1-6</strain>
    </source>
</reference>
<dbReference type="InterPro" id="IPR006683">
    <property type="entry name" value="Thioestr_dom"/>
</dbReference>
<evidence type="ECO:0000256" key="3">
    <source>
        <dbReference type="ARBA" id="ARBA00023140"/>
    </source>
</evidence>
<comment type="subunit">
    <text evidence="7">Homotetramers.</text>
</comment>
<keyword evidence="3" id="KW-0576">Peroxisome</keyword>
<dbReference type="NCBIfam" id="TIGR00369">
    <property type="entry name" value="unchar_dom_1"/>
    <property type="match status" value="1"/>
</dbReference>
<dbReference type="HOGENOM" id="CLU_1087446_0_0_1"/>
<dbReference type="STRING" id="3641.A0A061ERE5"/>
<dbReference type="FunCoup" id="A0A061ERE5">
    <property type="interactions" value="180"/>
</dbReference>
<dbReference type="InParanoid" id="A0A061ERE5"/>
<feature type="region of interest" description="Disordered" evidence="8">
    <location>
        <begin position="1"/>
        <end position="39"/>
    </location>
</feature>
<evidence type="ECO:0000256" key="2">
    <source>
        <dbReference type="ARBA" id="ARBA00022801"/>
    </source>
</evidence>
<evidence type="ECO:0000256" key="6">
    <source>
        <dbReference type="ARBA" id="ARBA00061187"/>
    </source>
</evidence>
<dbReference type="GO" id="GO:0061522">
    <property type="term" value="F:1,4-dihydroxy-2-naphthoyl-CoA thioesterase activity"/>
    <property type="evidence" value="ECO:0000318"/>
    <property type="project" value="GO_Central"/>
</dbReference>
<dbReference type="FunFam" id="3.10.129.10:FF:000048">
    <property type="entry name" value="14-dihydroxy-2-naphthoyl-CoA thioesterase 1"/>
    <property type="match status" value="1"/>
</dbReference>
<evidence type="ECO:0000313" key="11">
    <source>
        <dbReference type="Proteomes" id="UP000026915"/>
    </source>
</evidence>
<dbReference type="Pfam" id="PF03061">
    <property type="entry name" value="4HBT"/>
    <property type="match status" value="1"/>
</dbReference>
<evidence type="ECO:0000256" key="5">
    <source>
        <dbReference type="ARBA" id="ARBA00060586"/>
    </source>
</evidence>
<dbReference type="Gene3D" id="3.10.129.10">
    <property type="entry name" value="Hotdog Thioesterase"/>
    <property type="match status" value="1"/>
</dbReference>
<evidence type="ECO:0000256" key="1">
    <source>
        <dbReference type="ARBA" id="ARBA00004275"/>
    </source>
</evidence>
<evidence type="ECO:0000256" key="4">
    <source>
        <dbReference type="ARBA" id="ARBA00060572"/>
    </source>
</evidence>
<dbReference type="Gramene" id="EOY06952">
    <property type="protein sequence ID" value="EOY06952"/>
    <property type="gene ID" value="TCM_021511"/>
</dbReference>
<comment type="similarity">
    <text evidence="6">Belongs to the 4-hydroxybenzoyl-CoA thioesterase family. DHNA-CoA hydrolase subfamily.</text>
</comment>
<protein>
    <submittedName>
        <fullName evidence="10">Thioesterase superfamily protein</fullName>
    </submittedName>
</protein>
<dbReference type="PANTHER" id="PTHR43240:SF5">
    <property type="entry name" value="1,4-DIHYDROXY-2-NAPHTHOYL-COA THIOESTERASE 1"/>
    <property type="match status" value="1"/>
</dbReference>
<dbReference type="EMBL" id="CM001882">
    <property type="protein sequence ID" value="EOY06952.1"/>
    <property type="molecule type" value="Genomic_DNA"/>
</dbReference>
<accession>A0A061ERE5</accession>
<dbReference type="InterPro" id="IPR029069">
    <property type="entry name" value="HotDog_dom_sf"/>
</dbReference>
<comment type="subcellular location">
    <subcellularLocation>
        <location evidence="1">Peroxisome</location>
    </subcellularLocation>
</comment>
<evidence type="ECO:0000256" key="7">
    <source>
        <dbReference type="ARBA" id="ARBA00066058"/>
    </source>
</evidence>
<evidence type="ECO:0000256" key="8">
    <source>
        <dbReference type="SAM" id="MobiDB-lite"/>
    </source>
</evidence>
<dbReference type="GO" id="GO:0042372">
    <property type="term" value="P:phylloquinone biosynthetic process"/>
    <property type="evidence" value="ECO:0000318"/>
    <property type="project" value="GO_Central"/>
</dbReference>
<sequence>MPLPVPSKHYSAKRENRVWQRSGRTPLPAPNNHYSAKRENRVWQSSGRTPCKSQKVKRQLKQGTKWCVLAGGGVGCEAIVGIRGFSFRLVQARPCSLLMDDPSSSAKTANLDAPLHVFGFELQDLSPTKVTGRLQVTQKCCQPFKVLHGGVSALIAEALASIGAHMASGYQRVAGIHLSINHLKRAELGDLIFAEATPVNVGKTIQVWEVRLWKTDPSSSGSRSLVSSSRVSLLCNMPVPEHAKDAGENLKKFAKL</sequence>
<keyword evidence="11" id="KW-1185">Reference proteome</keyword>
<proteinExistence type="inferred from homology"/>
<evidence type="ECO:0000259" key="9">
    <source>
        <dbReference type="Pfam" id="PF03061"/>
    </source>
</evidence>
<name>A0A061ERE5_THECC</name>
<gene>
    <name evidence="10" type="ORF">TCM_021511</name>
</gene>
<keyword evidence="2" id="KW-0378">Hydrolase</keyword>
<feature type="domain" description="Thioesterase" evidence="9">
    <location>
        <begin position="145"/>
        <end position="217"/>
    </location>
</feature>
<dbReference type="eggNOG" id="KOG3328">
    <property type="taxonomic scope" value="Eukaryota"/>
</dbReference>
<dbReference type="Proteomes" id="UP000026915">
    <property type="component" value="Chromosome 4"/>
</dbReference>
<dbReference type="GO" id="GO:0005777">
    <property type="term" value="C:peroxisome"/>
    <property type="evidence" value="ECO:0000318"/>
    <property type="project" value="GO_Central"/>
</dbReference>
<dbReference type="PANTHER" id="PTHR43240">
    <property type="entry name" value="1,4-DIHYDROXY-2-NAPHTHOYL-COA THIOESTERASE 1"/>
    <property type="match status" value="1"/>
</dbReference>
<dbReference type="SUPFAM" id="SSF54637">
    <property type="entry name" value="Thioesterase/thiol ester dehydrase-isomerase"/>
    <property type="match status" value="1"/>
</dbReference>
<evidence type="ECO:0000313" key="10">
    <source>
        <dbReference type="EMBL" id="EOY06952.1"/>
    </source>
</evidence>
<comment type="pathway">
    <text evidence="4">Cofactor biosynthesis; phylloquinone biosynthesis.</text>
</comment>
<dbReference type="CDD" id="cd03443">
    <property type="entry name" value="PaaI_thioesterase"/>
    <property type="match status" value="1"/>
</dbReference>
<comment type="pathway">
    <text evidence="5">Quinol/quinone metabolism; 1,4-dihydroxy-2-naphthoate biosynthesis; 1,4-dihydroxy-2-naphthoate from chorismate: step 7/7.</text>
</comment>
<dbReference type="AlphaFoldDB" id="A0A061ERE5"/>
<organism evidence="10 11">
    <name type="scientific">Theobroma cacao</name>
    <name type="common">Cacao</name>
    <name type="synonym">Cocoa</name>
    <dbReference type="NCBI Taxonomy" id="3641"/>
    <lineage>
        <taxon>Eukaryota</taxon>
        <taxon>Viridiplantae</taxon>
        <taxon>Streptophyta</taxon>
        <taxon>Embryophyta</taxon>
        <taxon>Tracheophyta</taxon>
        <taxon>Spermatophyta</taxon>
        <taxon>Magnoliopsida</taxon>
        <taxon>eudicotyledons</taxon>
        <taxon>Gunneridae</taxon>
        <taxon>Pentapetalae</taxon>
        <taxon>rosids</taxon>
        <taxon>malvids</taxon>
        <taxon>Malvales</taxon>
        <taxon>Malvaceae</taxon>
        <taxon>Byttnerioideae</taxon>
        <taxon>Theobroma</taxon>
    </lineage>
</organism>